<evidence type="ECO:0000259" key="4">
    <source>
        <dbReference type="Pfam" id="PF07804"/>
    </source>
</evidence>
<gene>
    <name evidence="6" type="ORF">DRW07_16205</name>
</gene>
<keyword evidence="2" id="KW-0808">Transferase</keyword>
<dbReference type="NCBIfam" id="TIGR03071">
    <property type="entry name" value="couple_hipA"/>
    <property type="match status" value="1"/>
</dbReference>
<protein>
    <submittedName>
        <fullName evidence="6">Type II toxin-antitoxin system HipA family toxin</fullName>
    </submittedName>
</protein>
<name>A0A3N5YKH6_9ALTE</name>
<evidence type="ECO:0000256" key="2">
    <source>
        <dbReference type="ARBA" id="ARBA00022679"/>
    </source>
</evidence>
<dbReference type="PANTHER" id="PTHR37419:SF1">
    <property type="entry name" value="SERINE_THREONINE-PROTEIN KINASE TOXIN HIPA"/>
    <property type="match status" value="1"/>
</dbReference>
<dbReference type="EMBL" id="RPOK01000005">
    <property type="protein sequence ID" value="RPJ65441.1"/>
    <property type="molecule type" value="Genomic_DNA"/>
</dbReference>
<evidence type="ECO:0000313" key="6">
    <source>
        <dbReference type="EMBL" id="RPJ65441.1"/>
    </source>
</evidence>
<dbReference type="InterPro" id="IPR017508">
    <property type="entry name" value="HipA_N1"/>
</dbReference>
<evidence type="ECO:0000259" key="5">
    <source>
        <dbReference type="Pfam" id="PF13657"/>
    </source>
</evidence>
<feature type="domain" description="HipA-like C-terminal" evidence="4">
    <location>
        <begin position="148"/>
        <end position="354"/>
    </location>
</feature>
<dbReference type="InterPro" id="IPR052028">
    <property type="entry name" value="HipA_Ser/Thr_kinase"/>
</dbReference>
<feature type="domain" description="HipA N-terminal subdomain 1" evidence="5">
    <location>
        <begin position="18"/>
        <end position="108"/>
    </location>
</feature>
<proteinExistence type="inferred from homology"/>
<sequence>MTTNFILAGLPEQVRQLKVNVAGQLSGILNRTAQFNYTYTREDLPVSLTMPYQPEPYTRGALHPIFTQNLPEGYLRRYISEKLIRYANVDDMYLLALMGEKGIGQLSYDAGIALPEPDPIAIDDILHWDGKDRLFPQLLERYYLNGMASGVQPKVVVSRSTILQKDVIVKTFDDEFPLLTVNEFVCMKCAEYCGLNTPRVWLSDDLQHYLIERFDVDDDGNKIGIEDYATLMGRTGDQKYRGTYENVMKATLRNTHSTEELDKMFALVAFNCLIGNGDAHLKNFSLQYNRDHTDVKLSPVYDVTHTLIYPTIDNAMALKMRKSKAFPTRRDLIEFAFEEGVSRSIAGDTVDSMAQGILDCLASLDEVNAMEGLRESIERHVGSVMEKHSIQAAYRHDKKKKYE</sequence>
<reference evidence="6 7" key="1">
    <citation type="submission" date="2018-11" db="EMBL/GenBank/DDBJ databases">
        <authorList>
            <person name="Ye M.-Q."/>
            <person name="Du Z.-J."/>
        </authorList>
    </citation>
    <scope>NUCLEOTIDE SEQUENCE [LARGE SCALE GENOMIC DNA]</scope>
    <source>
        <strain evidence="6 7">U0105</strain>
    </source>
</reference>
<dbReference type="GO" id="GO:0004674">
    <property type="term" value="F:protein serine/threonine kinase activity"/>
    <property type="evidence" value="ECO:0007669"/>
    <property type="project" value="TreeGrafter"/>
</dbReference>
<comment type="caution">
    <text evidence="6">The sequence shown here is derived from an EMBL/GenBank/DDBJ whole genome shotgun (WGS) entry which is preliminary data.</text>
</comment>
<comment type="similarity">
    <text evidence="1">Belongs to the HipA Ser/Thr kinase family.</text>
</comment>
<accession>A0A3N5YKH6</accession>
<dbReference type="InterPro" id="IPR012893">
    <property type="entry name" value="HipA-like_C"/>
</dbReference>
<dbReference type="Pfam" id="PF07804">
    <property type="entry name" value="HipA_C"/>
    <property type="match status" value="1"/>
</dbReference>
<evidence type="ECO:0000256" key="3">
    <source>
        <dbReference type="ARBA" id="ARBA00022777"/>
    </source>
</evidence>
<evidence type="ECO:0000256" key="1">
    <source>
        <dbReference type="ARBA" id="ARBA00010164"/>
    </source>
</evidence>
<dbReference type="Pfam" id="PF13657">
    <property type="entry name" value="Couple_hipA"/>
    <property type="match status" value="1"/>
</dbReference>
<dbReference type="OrthoDB" id="9805913at2"/>
<dbReference type="PANTHER" id="PTHR37419">
    <property type="entry name" value="SERINE/THREONINE-PROTEIN KINASE TOXIN HIPA"/>
    <property type="match status" value="1"/>
</dbReference>
<keyword evidence="7" id="KW-1185">Reference proteome</keyword>
<evidence type="ECO:0000313" key="7">
    <source>
        <dbReference type="Proteomes" id="UP000275281"/>
    </source>
</evidence>
<dbReference type="Proteomes" id="UP000275281">
    <property type="component" value="Unassembled WGS sequence"/>
</dbReference>
<keyword evidence="3" id="KW-0418">Kinase</keyword>
<dbReference type="AlphaFoldDB" id="A0A3N5YKH6"/>
<dbReference type="Gene3D" id="1.10.1070.20">
    <property type="match status" value="1"/>
</dbReference>
<dbReference type="GO" id="GO:0005829">
    <property type="term" value="C:cytosol"/>
    <property type="evidence" value="ECO:0007669"/>
    <property type="project" value="TreeGrafter"/>
</dbReference>
<organism evidence="6 7">
    <name type="scientific">Alteromonas sediminis</name>
    <dbReference type="NCBI Taxonomy" id="2259342"/>
    <lineage>
        <taxon>Bacteria</taxon>
        <taxon>Pseudomonadati</taxon>
        <taxon>Pseudomonadota</taxon>
        <taxon>Gammaproteobacteria</taxon>
        <taxon>Alteromonadales</taxon>
        <taxon>Alteromonadaceae</taxon>
        <taxon>Alteromonas/Salinimonas group</taxon>
        <taxon>Alteromonas</taxon>
    </lineage>
</organism>
<dbReference type="RefSeq" id="WP_124028988.1">
    <property type="nucleotide sequence ID" value="NZ_JBHRSN010000014.1"/>
</dbReference>